<reference evidence="2 3" key="1">
    <citation type="submission" date="2016-03" db="EMBL/GenBank/DDBJ databases">
        <authorList>
            <person name="Ploux O."/>
        </authorList>
    </citation>
    <scope>NUCLEOTIDE SEQUENCE [LARGE SCALE GENOMIC DNA]</scope>
    <source>
        <strain evidence="2 3">R-45371</strain>
    </source>
</reference>
<dbReference type="RefSeq" id="WP_064035670.1">
    <property type="nucleotide sequence ID" value="NZ_LUUH01000024.1"/>
</dbReference>
<name>A0A177MQZ7_METMH</name>
<evidence type="ECO:0000313" key="2">
    <source>
        <dbReference type="EMBL" id="OAI08208.1"/>
    </source>
</evidence>
<organism evidence="2 3">
    <name type="scientific">Methylomonas methanica</name>
    <dbReference type="NCBI Taxonomy" id="421"/>
    <lineage>
        <taxon>Bacteria</taxon>
        <taxon>Pseudomonadati</taxon>
        <taxon>Pseudomonadota</taxon>
        <taxon>Gammaproteobacteria</taxon>
        <taxon>Methylococcales</taxon>
        <taxon>Methylococcaceae</taxon>
        <taxon>Methylomonas</taxon>
    </lineage>
</organism>
<dbReference type="GO" id="GO:0005886">
    <property type="term" value="C:plasma membrane"/>
    <property type="evidence" value="ECO:0007669"/>
    <property type="project" value="TreeGrafter"/>
</dbReference>
<dbReference type="PANTHER" id="PTHR39966">
    <property type="entry name" value="BLL2471 PROTEIN-RELATED"/>
    <property type="match status" value="1"/>
</dbReference>
<accession>A0A177MQZ7</accession>
<protein>
    <recommendedName>
        <fullName evidence="1">Hemerythrin-like domain-containing protein</fullName>
    </recommendedName>
</protein>
<dbReference type="PANTHER" id="PTHR39966:SF1">
    <property type="entry name" value="HEMERYTHRIN-LIKE DOMAIN-CONTAINING PROTEIN"/>
    <property type="match status" value="1"/>
</dbReference>
<evidence type="ECO:0000313" key="3">
    <source>
        <dbReference type="Proteomes" id="UP000077763"/>
    </source>
</evidence>
<dbReference type="Proteomes" id="UP000077763">
    <property type="component" value="Unassembled WGS sequence"/>
</dbReference>
<comment type="caution">
    <text evidence="2">The sequence shown here is derived from an EMBL/GenBank/DDBJ whole genome shotgun (WGS) entry which is preliminary data.</text>
</comment>
<dbReference type="Gene3D" id="1.20.120.520">
    <property type="entry name" value="nmb1532 protein domain like"/>
    <property type="match status" value="1"/>
</dbReference>
<dbReference type="AlphaFoldDB" id="A0A177MQZ7"/>
<gene>
    <name evidence="2" type="ORF">A1353_06135</name>
</gene>
<proteinExistence type="predicted"/>
<feature type="domain" description="Hemerythrin-like" evidence="1">
    <location>
        <begin position="4"/>
        <end position="138"/>
    </location>
</feature>
<evidence type="ECO:0000259" key="1">
    <source>
        <dbReference type="Pfam" id="PF01814"/>
    </source>
</evidence>
<dbReference type="EMBL" id="LUUH01000024">
    <property type="protein sequence ID" value="OAI08208.1"/>
    <property type="molecule type" value="Genomic_DNA"/>
</dbReference>
<dbReference type="Pfam" id="PF01814">
    <property type="entry name" value="Hemerythrin"/>
    <property type="match status" value="1"/>
</dbReference>
<sequence>MSVTNTLKSEHQFILQYIDLMECYARHDASLPDDASGSLLLEKADIFIAFIHEYADTFHHAKEEKVLFKYLALPGVLNECNPLPVMLNEHAQARELLSQMQYAVSLKNVAALIDCAHSYATLLRKHIFKEDNILYAMADRNLNEEDKIKLLEEYEKVDKQQDAEAITSKYQNGLLALKNHYDQHMS</sequence>
<dbReference type="InterPro" id="IPR012312">
    <property type="entry name" value="Hemerythrin-like"/>
</dbReference>